<name>A0A852X3J5_9MICO</name>
<evidence type="ECO:0000313" key="1">
    <source>
        <dbReference type="EMBL" id="NYG22064.1"/>
    </source>
</evidence>
<dbReference type="EMBL" id="JACCFI010000001">
    <property type="protein sequence ID" value="NYG22064.1"/>
    <property type="molecule type" value="Genomic_DNA"/>
</dbReference>
<proteinExistence type="predicted"/>
<dbReference type="RefSeq" id="WP_179551925.1">
    <property type="nucleotide sequence ID" value="NZ_JACCFI010000001.1"/>
</dbReference>
<reference evidence="1 2" key="1">
    <citation type="submission" date="2020-07" db="EMBL/GenBank/DDBJ databases">
        <title>Sequencing the genomes of 1000 actinobacteria strains.</title>
        <authorList>
            <person name="Klenk H.-P."/>
        </authorList>
    </citation>
    <scope>NUCLEOTIDE SEQUENCE [LARGE SCALE GENOMIC DNA]</scope>
    <source>
        <strain evidence="1 2">DSM 8598</strain>
    </source>
</reference>
<accession>A0A852X3J5</accession>
<gene>
    <name evidence="1" type="ORF">BJY17_002811</name>
</gene>
<organism evidence="1 2">
    <name type="scientific">Agromyces hippuratus</name>
    <dbReference type="NCBI Taxonomy" id="286438"/>
    <lineage>
        <taxon>Bacteria</taxon>
        <taxon>Bacillati</taxon>
        <taxon>Actinomycetota</taxon>
        <taxon>Actinomycetes</taxon>
        <taxon>Micrococcales</taxon>
        <taxon>Microbacteriaceae</taxon>
        <taxon>Agromyces</taxon>
    </lineage>
</organism>
<comment type="caution">
    <text evidence="1">The sequence shown here is derived from an EMBL/GenBank/DDBJ whole genome shotgun (WGS) entry which is preliminary data.</text>
</comment>
<dbReference type="AlphaFoldDB" id="A0A852X3J5"/>
<evidence type="ECO:0000313" key="2">
    <source>
        <dbReference type="Proteomes" id="UP000549066"/>
    </source>
</evidence>
<sequence>MSERAGPILINGMHGYGDMIGVSIDSLQRKPDVSKVEKWSPHLVYIINIMDEGLHKVGVTRSTTGRLSRLATGTRRVVEVIEVANRPVAQLLEATVLVLRGSKRERATTIRHLRGVTECWREDGDVPSLAKLERSLYELWEAPPNWHLSVRS</sequence>
<protein>
    <submittedName>
        <fullName evidence="1">Uncharacterized protein</fullName>
    </submittedName>
</protein>
<dbReference type="Proteomes" id="UP000549066">
    <property type="component" value="Unassembled WGS sequence"/>
</dbReference>
<keyword evidence="2" id="KW-1185">Reference proteome</keyword>